<dbReference type="WBParaSite" id="BXY_0625400.1">
    <property type="protein sequence ID" value="BXY_0625400.1"/>
    <property type="gene ID" value="BXY_0625400"/>
</dbReference>
<dbReference type="AlphaFoldDB" id="A0A1I7RZT2"/>
<accession>A0A1I7RZT2</accession>
<reference evidence="2" key="1">
    <citation type="submission" date="2016-11" db="UniProtKB">
        <authorList>
            <consortium name="WormBaseParasite"/>
        </authorList>
    </citation>
    <scope>IDENTIFICATION</scope>
</reference>
<dbReference type="Proteomes" id="UP000095284">
    <property type="component" value="Unplaced"/>
</dbReference>
<protein>
    <submittedName>
        <fullName evidence="2">WavE lipopolysaccharide synthesis</fullName>
    </submittedName>
</protein>
<sequence length="385" mass="45749">MQKEAFMDRKNFMSANVKRSTQKRISYVFFLCTIFFFIFLYADVPKTVQNLSMAKSLYLIYNPVETKPEKVEKRINNVYVVLSGDMNYHYLLATPLVVQHWLNLNVSSIVMLCGKQKEYKDDPAGREVINELSRLGAELIFLQNHTLNSNNFAQNMRNYAAATTFVQEKLNNKTILMTSDVDFYPFHKEHHIPDMTKGKEIFFYNIDCCGNQEWKGLKYKQYVMITIAMTVKRWKEVMDISPTDRATGNYIENKTNAAFDYELGRKLYDSQWMWYLDQRLFGLQYHRANKIHHYAPLVSSYKYKTRLDRSTWTSHTKSEFKNMDFSEVDDAHTSPAIYTDTWWNLNLPFYERIFTKEQMQNIIDYRERAVKFVNQNATAKRHFHP</sequence>
<name>A0A1I7RZT2_BURXY</name>
<evidence type="ECO:0000313" key="2">
    <source>
        <dbReference type="WBParaSite" id="BXY_0625400.1"/>
    </source>
</evidence>
<evidence type="ECO:0000313" key="1">
    <source>
        <dbReference type="Proteomes" id="UP000095284"/>
    </source>
</evidence>
<dbReference type="eggNOG" id="ENOG502SABF">
    <property type="taxonomic scope" value="Eukaryota"/>
</dbReference>
<organism evidence="1 2">
    <name type="scientific">Bursaphelenchus xylophilus</name>
    <name type="common">Pinewood nematode worm</name>
    <name type="synonym">Aphelenchoides xylophilus</name>
    <dbReference type="NCBI Taxonomy" id="6326"/>
    <lineage>
        <taxon>Eukaryota</taxon>
        <taxon>Metazoa</taxon>
        <taxon>Ecdysozoa</taxon>
        <taxon>Nematoda</taxon>
        <taxon>Chromadorea</taxon>
        <taxon>Rhabditida</taxon>
        <taxon>Tylenchina</taxon>
        <taxon>Tylenchomorpha</taxon>
        <taxon>Aphelenchoidea</taxon>
        <taxon>Aphelenchoididae</taxon>
        <taxon>Bursaphelenchus</taxon>
    </lineage>
</organism>
<proteinExistence type="predicted"/>